<proteinExistence type="predicted"/>
<reference evidence="3 4" key="1">
    <citation type="journal article" date="2018" name="Nat. Ecol. Evol.">
        <title>Genomic signatures of mitonuclear coevolution across populations of Tigriopus californicus.</title>
        <authorList>
            <person name="Barreto F.S."/>
            <person name="Watson E.T."/>
            <person name="Lima T.G."/>
            <person name="Willett C.S."/>
            <person name="Edmands S."/>
            <person name="Li W."/>
            <person name="Burton R.S."/>
        </authorList>
    </citation>
    <scope>NUCLEOTIDE SEQUENCE [LARGE SCALE GENOMIC DNA]</scope>
    <source>
        <strain evidence="3 4">San Diego</strain>
    </source>
</reference>
<protein>
    <recommendedName>
        <fullName evidence="5">MORN repeat-containing protein 5</fullName>
    </recommendedName>
</protein>
<gene>
    <name evidence="3" type="ORF">TCAL_10255</name>
</gene>
<keyword evidence="4" id="KW-1185">Reference proteome</keyword>
<dbReference type="EMBL" id="VCGU01000458">
    <property type="protein sequence ID" value="TRY64294.1"/>
    <property type="molecule type" value="Genomic_DNA"/>
</dbReference>
<dbReference type="Pfam" id="PF02493">
    <property type="entry name" value="MORN"/>
    <property type="match status" value="3"/>
</dbReference>
<dbReference type="PANTHER" id="PTHR43215:SF14">
    <property type="entry name" value="RADIAL SPOKE HEAD 1 HOMOLOG"/>
    <property type="match status" value="1"/>
</dbReference>
<organism evidence="3 4">
    <name type="scientific">Tigriopus californicus</name>
    <name type="common">Marine copepod</name>
    <dbReference type="NCBI Taxonomy" id="6832"/>
    <lineage>
        <taxon>Eukaryota</taxon>
        <taxon>Metazoa</taxon>
        <taxon>Ecdysozoa</taxon>
        <taxon>Arthropoda</taxon>
        <taxon>Crustacea</taxon>
        <taxon>Multicrustacea</taxon>
        <taxon>Hexanauplia</taxon>
        <taxon>Copepoda</taxon>
        <taxon>Harpacticoida</taxon>
        <taxon>Harpacticidae</taxon>
        <taxon>Tigriopus</taxon>
    </lineage>
</organism>
<feature type="region of interest" description="Disordered" evidence="2">
    <location>
        <begin position="216"/>
        <end position="235"/>
    </location>
</feature>
<keyword evidence="1" id="KW-0677">Repeat</keyword>
<dbReference type="InterPro" id="IPR003409">
    <property type="entry name" value="MORN"/>
</dbReference>
<evidence type="ECO:0008006" key="5">
    <source>
        <dbReference type="Google" id="ProtNLM"/>
    </source>
</evidence>
<name>A0A553NFR0_TIGCA</name>
<dbReference type="SUPFAM" id="SSF82185">
    <property type="entry name" value="Histone H3 K4-specific methyltransferase SET7/9 N-terminal domain"/>
    <property type="match status" value="1"/>
</dbReference>
<dbReference type="Proteomes" id="UP000318571">
    <property type="component" value="Chromosome 10"/>
</dbReference>
<dbReference type="STRING" id="6832.A0A553NFR0"/>
<evidence type="ECO:0000313" key="3">
    <source>
        <dbReference type="EMBL" id="TRY64294.1"/>
    </source>
</evidence>
<evidence type="ECO:0000256" key="2">
    <source>
        <dbReference type="SAM" id="MobiDB-lite"/>
    </source>
</evidence>
<accession>A0A553NFR0</accession>
<sequence length="350" mass="39436">MVDKHCIVVPTVLWIMSGCSFHFGVEAQRRPISKNGAEKFGTLADFNLVDNGLYSGDTRRGLPHGDGLLVFFTTDREKRYNYSGEWFNGRRQGHGVLNFRDGTVYEGHFDKNQPNGRGKISYYNGDEFQGFFIQGKRDGQGMLTFNTGARREVSPNILVQEEEGTKQVEMKAATQFIPFTLLGEWKKDLLNGFVFYHPSQAPNRLGPVEIERWENGKRKPDGATERAIAQDDRNQSQRRIMNETRQTNFTFEVPSAFARGGSRIVLGNAEKLNLVSNSGSPSLVATDPDPLNGTEEFHFRTPRNGTGIHGQSRSGCRSRRQDRTLLKEIYDWVQGSVSPGLGDKDEEDEC</sequence>
<evidence type="ECO:0000256" key="1">
    <source>
        <dbReference type="ARBA" id="ARBA00022737"/>
    </source>
</evidence>
<dbReference type="Gene3D" id="2.20.110.10">
    <property type="entry name" value="Histone H3 K4-specific methyltransferase SET7/9 N-terminal domain"/>
    <property type="match status" value="2"/>
</dbReference>
<comment type="caution">
    <text evidence="3">The sequence shown here is derived from an EMBL/GenBank/DDBJ whole genome shotgun (WGS) entry which is preliminary data.</text>
</comment>
<dbReference type="SMART" id="SM00698">
    <property type="entry name" value="MORN"/>
    <property type="match status" value="4"/>
</dbReference>
<dbReference type="PROSITE" id="PS51257">
    <property type="entry name" value="PROKAR_LIPOPROTEIN"/>
    <property type="match status" value="1"/>
</dbReference>
<dbReference type="AlphaFoldDB" id="A0A553NFR0"/>
<dbReference type="PANTHER" id="PTHR43215">
    <property type="entry name" value="RADIAL SPOKE HEAD 1 HOMOLOG"/>
    <property type="match status" value="1"/>
</dbReference>
<evidence type="ECO:0000313" key="4">
    <source>
        <dbReference type="Proteomes" id="UP000318571"/>
    </source>
</evidence>